<organism evidence="1 2">
    <name type="scientific">Campylobacter jejuni</name>
    <dbReference type="NCBI Taxonomy" id="197"/>
    <lineage>
        <taxon>Bacteria</taxon>
        <taxon>Pseudomonadati</taxon>
        <taxon>Campylobacterota</taxon>
        <taxon>Epsilonproteobacteria</taxon>
        <taxon>Campylobacterales</taxon>
        <taxon>Campylobacteraceae</taxon>
        <taxon>Campylobacter</taxon>
    </lineage>
</organism>
<reference evidence="1 2" key="1">
    <citation type="journal article" date="2019" name="Appl. Environ. Microbiol.">
        <title>Population genetics and characterization of Campylobacter jejuni isolates in western jackdaws and game birds in Finland.</title>
        <authorList>
            <person name="Kovanen S."/>
            <person name="Rossi M."/>
            <person name="Pohja-Mykra M."/>
            <person name="Nieminen T."/>
            <person name="Raunio-Saarnisto M."/>
            <person name="Sauvala M."/>
            <person name="Fredriksson-Ahomaa M."/>
            <person name="Hanninen M.L."/>
            <person name="Kivisto R."/>
        </authorList>
    </citation>
    <scope>NUCLEOTIDE SEQUENCE [LARGE SCALE GENOMIC DNA]</scope>
    <source>
        <strain evidence="1 2">CB304</strain>
    </source>
</reference>
<accession>A0A431FUB5</accession>
<evidence type="ECO:0000313" key="2">
    <source>
        <dbReference type="Proteomes" id="UP000286791"/>
    </source>
</evidence>
<sequence>LFTHPTEAIISINEKGYEVEGIIEAQSILDALEDLDYDIHAIMNILNERISNSKLVNDKQKKHILGELYLFLNDNGYLKSIGV</sequence>
<comment type="caution">
    <text evidence="1">The sequence shown here is derived from an EMBL/GenBank/DDBJ whole genome shotgun (WGS) entry which is preliminary data.</text>
</comment>
<evidence type="ECO:0000313" key="1">
    <source>
        <dbReference type="EMBL" id="RTJ97089.1"/>
    </source>
</evidence>
<dbReference type="Gene3D" id="1.10.287.3440">
    <property type="match status" value="1"/>
</dbReference>
<protein>
    <submittedName>
        <fullName evidence="1">Arginine decarboxylase</fullName>
    </submittedName>
</protein>
<name>A0A431FUB5_CAMJU</name>
<dbReference type="EMBL" id="PRCE01000326">
    <property type="protein sequence ID" value="RTJ97089.1"/>
    <property type="molecule type" value="Genomic_DNA"/>
</dbReference>
<feature type="non-terminal residue" evidence="1">
    <location>
        <position position="1"/>
    </location>
</feature>
<proteinExistence type="predicted"/>
<gene>
    <name evidence="1" type="ORF">C3H48_11035</name>
</gene>
<dbReference type="AlphaFoldDB" id="A0A431FUB5"/>
<dbReference type="Proteomes" id="UP000286791">
    <property type="component" value="Unassembled WGS sequence"/>
</dbReference>